<dbReference type="Pfam" id="PF04683">
    <property type="entry name" value="Rpn13_ADRM1_Pru"/>
    <property type="match status" value="1"/>
</dbReference>
<reference evidence="2" key="3">
    <citation type="submission" date="2019-06" db="EMBL/GenBank/DDBJ databases">
        <authorList>
            <person name="Poynton C."/>
            <person name="Hasenbein S."/>
            <person name="Benoit J.B."/>
            <person name="Sepulveda M.S."/>
            <person name="Poelchau M.F."/>
            <person name="Murali S.C."/>
            <person name="Chen S."/>
            <person name="Glastad K.M."/>
            <person name="Werren J.H."/>
            <person name="Vineis J.H."/>
            <person name="Bowen J.L."/>
            <person name="Friedrich M."/>
            <person name="Jones J."/>
            <person name="Robertson H.M."/>
            <person name="Feyereisen R."/>
            <person name="Mechler-Hickson A."/>
            <person name="Mathers N."/>
            <person name="Lee C.E."/>
            <person name="Colbourne J.K."/>
            <person name="Biales A."/>
            <person name="Johnston J.S."/>
            <person name="Wellborn G.A."/>
            <person name="Rosendale A.J."/>
            <person name="Cridge A.G."/>
            <person name="Munoz-Torres M.C."/>
            <person name="Bain P.A."/>
            <person name="Manny A.R."/>
            <person name="Major K.M."/>
            <person name="Lambert F.N."/>
            <person name="Vulpe C.D."/>
            <person name="Tuck P."/>
            <person name="Blalock B.J."/>
            <person name="Lin Y.-Y."/>
            <person name="Smith M.E."/>
            <person name="Ochoa-Acuna H."/>
            <person name="Chen M.-J.M."/>
            <person name="Childers C.P."/>
            <person name="Qu J."/>
            <person name="Dugan S."/>
            <person name="Lee S.L."/>
            <person name="Chao H."/>
            <person name="Dinh H."/>
            <person name="Han Y."/>
            <person name="Doddapaneni H."/>
            <person name="Worley K.C."/>
            <person name="Muzny D.M."/>
            <person name="Gibbs R.A."/>
            <person name="Richards S."/>
        </authorList>
    </citation>
    <scope>NUCLEOTIDE SEQUENCE</scope>
    <source>
        <strain evidence="2">HAZT.00-mixed</strain>
        <tissue evidence="2">Whole organism</tissue>
    </source>
</reference>
<proteinExistence type="predicted"/>
<dbReference type="InterPro" id="IPR044868">
    <property type="entry name" value="Rpn13/ADRM1_Pru"/>
</dbReference>
<feature type="domain" description="Pru" evidence="1">
    <location>
        <begin position="44"/>
        <end position="70"/>
    </location>
</feature>
<gene>
    <name evidence="2" type="ORF">HAZT_HAZT008595</name>
</gene>
<dbReference type="Proteomes" id="UP000711488">
    <property type="component" value="Unassembled WGS sequence"/>
</dbReference>
<accession>A0A6A0H1I1</accession>
<protein>
    <recommendedName>
        <fullName evidence="1">Pru domain-containing protein</fullName>
    </recommendedName>
</protein>
<evidence type="ECO:0000313" key="2">
    <source>
        <dbReference type="EMBL" id="KAA0196238.1"/>
    </source>
</evidence>
<dbReference type="Gene3D" id="2.30.29.70">
    <property type="entry name" value="Proteasomal ubiquitin receptor Rpn13/ADRM1"/>
    <property type="match status" value="1"/>
</dbReference>
<evidence type="ECO:0000259" key="1">
    <source>
        <dbReference type="Pfam" id="PF04683"/>
    </source>
</evidence>
<reference evidence="2" key="1">
    <citation type="submission" date="2014-08" db="EMBL/GenBank/DDBJ databases">
        <authorList>
            <person name="Murali S."/>
            <person name="Richards S."/>
            <person name="Bandaranaike D."/>
            <person name="Bellair M."/>
            <person name="Blankenburg K."/>
            <person name="Chao H."/>
            <person name="Dinh H."/>
            <person name="Doddapaneni H."/>
            <person name="Dugan-Rocha S."/>
            <person name="Elkadiri S."/>
            <person name="Gnanaolivu R."/>
            <person name="Hughes D."/>
            <person name="Lee S."/>
            <person name="Li M."/>
            <person name="Ming W."/>
            <person name="Munidasa M."/>
            <person name="Muniz J."/>
            <person name="Nguyen L."/>
            <person name="Osuji N."/>
            <person name="Pu L.-L."/>
            <person name="Puazo M."/>
            <person name="Skinner E."/>
            <person name="Qu C."/>
            <person name="Quiroz J."/>
            <person name="Raj R."/>
            <person name="Weissenberger G."/>
            <person name="Xin Y."/>
            <person name="Zou X."/>
            <person name="Han Y."/>
            <person name="Worley K."/>
            <person name="Muzny D."/>
            <person name="Gibbs R."/>
        </authorList>
    </citation>
    <scope>NUCLEOTIDE SEQUENCE</scope>
    <source>
        <strain evidence="2">HAZT.00-mixed</strain>
        <tissue evidence="2">Whole organism</tissue>
    </source>
</reference>
<name>A0A6A0H1I1_HYAAZ</name>
<organism evidence="2">
    <name type="scientific">Hyalella azteca</name>
    <name type="common">Amphipod</name>
    <dbReference type="NCBI Taxonomy" id="294128"/>
    <lineage>
        <taxon>Eukaryota</taxon>
        <taxon>Metazoa</taxon>
        <taxon>Ecdysozoa</taxon>
        <taxon>Arthropoda</taxon>
        <taxon>Crustacea</taxon>
        <taxon>Multicrustacea</taxon>
        <taxon>Malacostraca</taxon>
        <taxon>Eumalacostraca</taxon>
        <taxon>Peracarida</taxon>
        <taxon>Amphipoda</taxon>
        <taxon>Senticaudata</taxon>
        <taxon>Talitrida</taxon>
        <taxon>Talitroidea</taxon>
        <taxon>Hyalellidae</taxon>
        <taxon>Hyalella</taxon>
    </lineage>
</organism>
<reference evidence="2" key="2">
    <citation type="journal article" date="2018" name="Environ. Sci. Technol.">
        <title>The Toxicogenome of Hyalella azteca: A Model for Sediment Ecotoxicology and Evolutionary Toxicology.</title>
        <authorList>
            <person name="Poynton H.C."/>
            <person name="Hasenbein S."/>
            <person name="Benoit J.B."/>
            <person name="Sepulveda M.S."/>
            <person name="Poelchau M.F."/>
            <person name="Hughes D.S.T."/>
            <person name="Murali S.C."/>
            <person name="Chen S."/>
            <person name="Glastad K.M."/>
            <person name="Goodisman M.A.D."/>
            <person name="Werren J.H."/>
            <person name="Vineis J.H."/>
            <person name="Bowen J.L."/>
            <person name="Friedrich M."/>
            <person name="Jones J."/>
            <person name="Robertson H.M."/>
            <person name="Feyereisen R."/>
            <person name="Mechler-Hickson A."/>
            <person name="Mathers N."/>
            <person name="Lee C.E."/>
            <person name="Colbourne J.K."/>
            <person name="Biales A."/>
            <person name="Johnston J.S."/>
            <person name="Wellborn G.A."/>
            <person name="Rosendale A.J."/>
            <person name="Cridge A.G."/>
            <person name="Munoz-Torres M.C."/>
            <person name="Bain P.A."/>
            <person name="Manny A.R."/>
            <person name="Major K.M."/>
            <person name="Lambert F.N."/>
            <person name="Vulpe C.D."/>
            <person name="Tuck P."/>
            <person name="Blalock B.J."/>
            <person name="Lin Y.Y."/>
            <person name="Smith M.E."/>
            <person name="Ochoa-Acuna H."/>
            <person name="Chen M.M."/>
            <person name="Childers C.P."/>
            <person name="Qu J."/>
            <person name="Dugan S."/>
            <person name="Lee S.L."/>
            <person name="Chao H."/>
            <person name="Dinh H."/>
            <person name="Han Y."/>
            <person name="Doddapaneni H."/>
            <person name="Worley K.C."/>
            <person name="Muzny D.M."/>
            <person name="Gibbs R.A."/>
            <person name="Richards S."/>
        </authorList>
    </citation>
    <scope>NUCLEOTIDE SEQUENCE</scope>
    <source>
        <strain evidence="2">HAZT.00-mixed</strain>
        <tissue evidence="2">Whole organism</tissue>
    </source>
</reference>
<comment type="caution">
    <text evidence="2">The sequence shown here is derived from an EMBL/GenBank/DDBJ whole genome shotgun (WGS) entry which is preliminary data.</text>
</comment>
<sequence length="71" mass="8114">MEKCTSKAKLFILTRGRACCSFTSQMTPSCTSVGRIAPLAQLKNACTTGRVYVLRFRSTNRRIFFWMQVKD</sequence>
<dbReference type="AlphaFoldDB" id="A0A6A0H1I1"/>
<feature type="non-terminal residue" evidence="2">
    <location>
        <position position="71"/>
    </location>
</feature>
<dbReference type="InterPro" id="IPR038633">
    <property type="entry name" value="Rpn13/ADRM1_Pru_sf"/>
</dbReference>
<dbReference type="EMBL" id="JQDR03009063">
    <property type="protein sequence ID" value="KAA0196238.1"/>
    <property type="molecule type" value="Genomic_DNA"/>
</dbReference>